<dbReference type="Pfam" id="PF01083">
    <property type="entry name" value="Cutinase"/>
    <property type="match status" value="1"/>
</dbReference>
<dbReference type="PANTHER" id="PTHR48250:SF2">
    <property type="entry name" value="CUTINASE"/>
    <property type="match status" value="1"/>
</dbReference>
<dbReference type="GO" id="GO:0050525">
    <property type="term" value="F:cutinase activity"/>
    <property type="evidence" value="ECO:0007669"/>
    <property type="project" value="UniProtKB-EC"/>
</dbReference>
<dbReference type="SMART" id="SM01110">
    <property type="entry name" value="Cutinase"/>
    <property type="match status" value="1"/>
</dbReference>
<dbReference type="InterPro" id="IPR029058">
    <property type="entry name" value="AB_hydrolase_fold"/>
</dbReference>
<dbReference type="Gene3D" id="3.40.50.1820">
    <property type="entry name" value="alpha/beta hydrolase"/>
    <property type="match status" value="1"/>
</dbReference>
<evidence type="ECO:0000256" key="1">
    <source>
        <dbReference type="ARBA" id="ARBA00007534"/>
    </source>
</evidence>
<dbReference type="RefSeq" id="XP_030981488.1">
    <property type="nucleotide sequence ID" value="XM_031127151.1"/>
</dbReference>
<dbReference type="AlphaFoldDB" id="A0A6P8B2U1"/>
<evidence type="ECO:0000256" key="4">
    <source>
        <dbReference type="ARBA" id="ARBA00022729"/>
    </source>
</evidence>
<feature type="disulfide bond" evidence="9">
    <location>
        <begin position="187"/>
        <end position="194"/>
    </location>
</feature>
<evidence type="ECO:0000256" key="3">
    <source>
        <dbReference type="ARBA" id="ARBA00022487"/>
    </source>
</evidence>
<evidence type="ECO:0000256" key="6">
    <source>
        <dbReference type="ARBA" id="ARBA00023157"/>
    </source>
</evidence>
<dbReference type="PANTHER" id="PTHR48250">
    <property type="entry name" value="CUTINASE 2-RELATED"/>
    <property type="match status" value="1"/>
</dbReference>
<evidence type="ECO:0000313" key="12">
    <source>
        <dbReference type="RefSeq" id="XP_030981488.1"/>
    </source>
</evidence>
<evidence type="ECO:0000256" key="5">
    <source>
        <dbReference type="ARBA" id="ARBA00022801"/>
    </source>
</evidence>
<evidence type="ECO:0000256" key="2">
    <source>
        <dbReference type="ARBA" id="ARBA00013095"/>
    </source>
</evidence>
<keyword evidence="3" id="KW-0719">Serine esterase</keyword>
<comment type="catalytic activity">
    <reaction evidence="7">
        <text>cutin + H2O = cutin monomers.</text>
        <dbReference type="EC" id="3.1.1.74"/>
    </reaction>
</comment>
<protein>
    <recommendedName>
        <fullName evidence="2">cutinase</fullName>
        <ecNumber evidence="2">3.1.1.74</ecNumber>
    </recommendedName>
</protein>
<evidence type="ECO:0000256" key="9">
    <source>
        <dbReference type="PIRSR" id="PIRSR611150-2"/>
    </source>
</evidence>
<feature type="chain" id="PRO_5028021616" description="cutinase" evidence="10">
    <location>
        <begin position="20"/>
        <end position="272"/>
    </location>
</feature>
<feature type="active site" description="Proton donor/acceptor" evidence="8">
    <location>
        <position position="205"/>
    </location>
</feature>
<proteinExistence type="inferred from homology"/>
<dbReference type="InterPro" id="IPR011150">
    <property type="entry name" value="Cutinase_monf"/>
</dbReference>
<dbReference type="GeneID" id="41962060"/>
<dbReference type="InterPro" id="IPR000675">
    <property type="entry name" value="Cutinase/axe"/>
</dbReference>
<feature type="active site" evidence="8">
    <location>
        <position position="191"/>
    </location>
</feature>
<evidence type="ECO:0000256" key="10">
    <source>
        <dbReference type="SAM" id="SignalP"/>
    </source>
</evidence>
<dbReference type="EC" id="3.1.1.74" evidence="2"/>
<feature type="active site" description="Nucleophile" evidence="8">
    <location>
        <position position="139"/>
    </location>
</feature>
<name>A0A6P8B2U1_PYRGI</name>
<evidence type="ECO:0000256" key="8">
    <source>
        <dbReference type="PIRSR" id="PIRSR611150-1"/>
    </source>
</evidence>
<dbReference type="KEGG" id="pgri:PgNI_07134"/>
<dbReference type="Proteomes" id="UP000515153">
    <property type="component" value="Unplaced"/>
</dbReference>
<accession>A0A6P8B2U1</accession>
<dbReference type="GO" id="GO:0005576">
    <property type="term" value="C:extracellular region"/>
    <property type="evidence" value="ECO:0007669"/>
    <property type="project" value="InterPro"/>
</dbReference>
<feature type="signal peptide" evidence="10">
    <location>
        <begin position="1"/>
        <end position="19"/>
    </location>
</feature>
<reference evidence="12" key="2">
    <citation type="submission" date="2019-10" db="EMBL/GenBank/DDBJ databases">
        <authorList>
            <consortium name="NCBI Genome Project"/>
        </authorList>
    </citation>
    <scope>NUCLEOTIDE SEQUENCE</scope>
    <source>
        <strain evidence="12">NI907</strain>
    </source>
</reference>
<keyword evidence="5" id="KW-0378">Hydrolase</keyword>
<feature type="disulfide bond" evidence="9">
    <location>
        <begin position="51"/>
        <end position="128"/>
    </location>
</feature>
<comment type="similarity">
    <text evidence="1">Belongs to the cutinase family.</text>
</comment>
<gene>
    <name evidence="12" type="ORF">PgNI_07134</name>
</gene>
<keyword evidence="11" id="KW-1185">Reference proteome</keyword>
<keyword evidence="4 10" id="KW-0732">Signal</keyword>
<organism evidence="11 12">
    <name type="scientific">Pyricularia grisea</name>
    <name type="common">Crabgrass-specific blast fungus</name>
    <name type="synonym">Magnaporthe grisea</name>
    <dbReference type="NCBI Taxonomy" id="148305"/>
    <lineage>
        <taxon>Eukaryota</taxon>
        <taxon>Fungi</taxon>
        <taxon>Dikarya</taxon>
        <taxon>Ascomycota</taxon>
        <taxon>Pezizomycotina</taxon>
        <taxon>Sordariomycetes</taxon>
        <taxon>Sordariomycetidae</taxon>
        <taxon>Magnaporthales</taxon>
        <taxon>Pyriculariaceae</taxon>
        <taxon>Pyricularia</taxon>
    </lineage>
</organism>
<evidence type="ECO:0000256" key="7">
    <source>
        <dbReference type="ARBA" id="ARBA00034045"/>
    </source>
</evidence>
<sequence>MQLHWVLANLSVFATSVLAAPSLATLVQPGLKKAKIYGGNSANQLIDGTPCRAISVVYARGTTQAGNIGNSISVGPITFDALVEMVGQDKVAVQGVDYKASFHGYAEGGQPEATGKTVNLITHTLQRCPKTKLFLLGYSQGAQVVHNVVEALPAHTAMQLTGILTFGDPDAKDSVPEYTQGKWNIICHSDDRLCKGSHLHVTYGHLNYQKDAKRAAKWIATKAGALSQAPNAVASRIDVNGLGSYIKNMVGMAKDHSVAGTGGIAAPAARRR</sequence>
<dbReference type="GO" id="GO:0016052">
    <property type="term" value="P:carbohydrate catabolic process"/>
    <property type="evidence" value="ECO:0007669"/>
    <property type="project" value="TreeGrafter"/>
</dbReference>
<evidence type="ECO:0000313" key="11">
    <source>
        <dbReference type="Proteomes" id="UP000515153"/>
    </source>
</evidence>
<dbReference type="SUPFAM" id="SSF53474">
    <property type="entry name" value="alpha/beta-Hydrolases"/>
    <property type="match status" value="1"/>
</dbReference>
<keyword evidence="6 9" id="KW-1015">Disulfide bond</keyword>
<reference evidence="12" key="3">
    <citation type="submission" date="2025-08" db="UniProtKB">
        <authorList>
            <consortium name="RefSeq"/>
        </authorList>
    </citation>
    <scope>IDENTIFICATION</scope>
    <source>
        <strain evidence="12">NI907</strain>
    </source>
</reference>
<reference evidence="12" key="1">
    <citation type="journal article" date="2019" name="Mol. Biol. Evol.">
        <title>Blast fungal genomes show frequent chromosomal changes, gene gains and losses, and effector gene turnover.</title>
        <authorList>
            <person name="Gomez Luciano L.B."/>
            <person name="Jason Tsai I."/>
            <person name="Chuma I."/>
            <person name="Tosa Y."/>
            <person name="Chen Y.H."/>
            <person name="Li J.Y."/>
            <person name="Li M.Y."/>
            <person name="Jade Lu M.Y."/>
            <person name="Nakayashiki H."/>
            <person name="Li W.H."/>
        </authorList>
    </citation>
    <scope>NUCLEOTIDE SEQUENCE</scope>
    <source>
        <strain evidence="12">NI907</strain>
    </source>
</reference>